<keyword evidence="7" id="KW-0472">Membrane</keyword>
<feature type="domain" description="ZP" evidence="9">
    <location>
        <begin position="1"/>
        <end position="237"/>
    </location>
</feature>
<dbReference type="InterPro" id="IPR051962">
    <property type="entry name" value="Cuticlin"/>
</dbReference>
<proteinExistence type="predicted"/>
<dbReference type="OrthoDB" id="6139674at2759"/>
<dbReference type="KEGG" id="nai:NECAME_00330"/>
<dbReference type="InterPro" id="IPR056953">
    <property type="entry name" value="CUT_N"/>
</dbReference>
<evidence type="ECO:0000256" key="8">
    <source>
        <dbReference type="SAM" id="MobiDB-lite"/>
    </source>
</evidence>
<keyword evidence="4" id="KW-0812">Transmembrane</keyword>
<evidence type="ECO:0000256" key="3">
    <source>
        <dbReference type="ARBA" id="ARBA00022475"/>
    </source>
</evidence>
<evidence type="ECO:0000256" key="1">
    <source>
        <dbReference type="ARBA" id="ARBA00004251"/>
    </source>
</evidence>
<keyword evidence="3" id="KW-1003">Cell membrane</keyword>
<keyword evidence="6" id="KW-1133">Transmembrane helix</keyword>
<sequence length="367" mass="40921">MRLLYPSTMESKGFFNHPACRLGGNSTTSMTIDVPVASTCGMRRRRVANPRGLVLDTTIVVMFHPIFMTQVDKAYHIQCNYMESNKEVTQALDVSMQAPTELPQSTGLMDDRKAPLCRYEVLTKDQNGSPVMFATIGDIVYHKWSCDSDDSVQYCMTVHSCTADDGQGIGQQLIDENGCSLDNFLLKNLDYGDDLVAGQVAHVFKFADKPTIFFACMIRLEIKDDASSPCKHSFDHCKSPSHRSMPVQTPNRVDKVESNDFPKPEQVDQNRSGRKEDGIIDITSTASGDDDYQFVRSQRDTRHALNLDVSAPSLEVIDLPELDTDVDKLRNESPSLREVKVNFTLAGNKDKISVFASVPPKLCSHSH</sequence>
<dbReference type="EMBL" id="KI659683">
    <property type="protein sequence ID" value="ETN78957.1"/>
    <property type="molecule type" value="Genomic_DNA"/>
</dbReference>
<evidence type="ECO:0000313" key="11">
    <source>
        <dbReference type="Proteomes" id="UP000053676"/>
    </source>
</evidence>
<keyword evidence="2" id="KW-0193">Cuticle</keyword>
<dbReference type="PROSITE" id="PS51034">
    <property type="entry name" value="ZP_2"/>
    <property type="match status" value="1"/>
</dbReference>
<dbReference type="Pfam" id="PF25301">
    <property type="entry name" value="CUT_C"/>
    <property type="match status" value="1"/>
</dbReference>
<evidence type="ECO:0000256" key="5">
    <source>
        <dbReference type="ARBA" id="ARBA00022729"/>
    </source>
</evidence>
<keyword evidence="5" id="KW-0732">Signal</keyword>
<dbReference type="InterPro" id="IPR001507">
    <property type="entry name" value="ZP_dom"/>
</dbReference>
<name>W2TD66_NECAM</name>
<feature type="region of interest" description="Disordered" evidence="8">
    <location>
        <begin position="227"/>
        <end position="278"/>
    </location>
</feature>
<evidence type="ECO:0000256" key="4">
    <source>
        <dbReference type="ARBA" id="ARBA00022692"/>
    </source>
</evidence>
<evidence type="ECO:0000256" key="7">
    <source>
        <dbReference type="ARBA" id="ARBA00023136"/>
    </source>
</evidence>
<evidence type="ECO:0000313" key="10">
    <source>
        <dbReference type="EMBL" id="ETN78957.1"/>
    </source>
</evidence>
<dbReference type="GO" id="GO:0005886">
    <property type="term" value="C:plasma membrane"/>
    <property type="evidence" value="ECO:0007669"/>
    <property type="project" value="UniProtKB-SubCell"/>
</dbReference>
<organism evidence="10 11">
    <name type="scientific">Necator americanus</name>
    <name type="common">Human hookworm</name>
    <dbReference type="NCBI Taxonomy" id="51031"/>
    <lineage>
        <taxon>Eukaryota</taxon>
        <taxon>Metazoa</taxon>
        <taxon>Ecdysozoa</taxon>
        <taxon>Nematoda</taxon>
        <taxon>Chromadorea</taxon>
        <taxon>Rhabditida</taxon>
        <taxon>Rhabditina</taxon>
        <taxon>Rhabditomorpha</taxon>
        <taxon>Strongyloidea</taxon>
        <taxon>Ancylostomatidae</taxon>
        <taxon>Bunostominae</taxon>
        <taxon>Necator</taxon>
    </lineage>
</organism>
<dbReference type="InterPro" id="IPR057475">
    <property type="entry name" value="CUT_C"/>
</dbReference>
<reference evidence="11" key="1">
    <citation type="journal article" date="2014" name="Nat. Genet.">
        <title>Genome of the human hookworm Necator americanus.</title>
        <authorList>
            <person name="Tang Y.T."/>
            <person name="Gao X."/>
            <person name="Rosa B.A."/>
            <person name="Abubucker S."/>
            <person name="Hallsworth-Pepin K."/>
            <person name="Martin J."/>
            <person name="Tyagi R."/>
            <person name="Heizer E."/>
            <person name="Zhang X."/>
            <person name="Bhonagiri-Palsikar V."/>
            <person name="Minx P."/>
            <person name="Warren W.C."/>
            <person name="Wang Q."/>
            <person name="Zhan B."/>
            <person name="Hotez P.J."/>
            <person name="Sternberg P.W."/>
            <person name="Dougall A."/>
            <person name="Gaze S.T."/>
            <person name="Mulvenna J."/>
            <person name="Sotillo J."/>
            <person name="Ranganathan S."/>
            <person name="Rabelo E.M."/>
            <person name="Wilson R.K."/>
            <person name="Felgner P.L."/>
            <person name="Bethony J."/>
            <person name="Hawdon J.M."/>
            <person name="Gasser R.B."/>
            <person name="Loukas A."/>
            <person name="Mitreva M."/>
        </authorList>
    </citation>
    <scope>NUCLEOTIDE SEQUENCE [LARGE SCALE GENOMIC DNA]</scope>
</reference>
<accession>W2TD66</accession>
<dbReference type="Proteomes" id="UP000053676">
    <property type="component" value="Unassembled WGS sequence"/>
</dbReference>
<dbReference type="PANTHER" id="PTHR22907">
    <property type="entry name" value="GH04558P"/>
    <property type="match status" value="1"/>
</dbReference>
<feature type="compositionally biased region" description="Basic and acidic residues" evidence="8">
    <location>
        <begin position="227"/>
        <end position="238"/>
    </location>
</feature>
<dbReference type="GO" id="GO:0042302">
    <property type="term" value="F:structural constituent of cuticle"/>
    <property type="evidence" value="ECO:0007669"/>
    <property type="project" value="UniProtKB-KW"/>
</dbReference>
<evidence type="ECO:0000256" key="2">
    <source>
        <dbReference type="ARBA" id="ARBA00022460"/>
    </source>
</evidence>
<protein>
    <submittedName>
        <fullName evidence="10">Zona pellucida-like domain protein</fullName>
    </submittedName>
</protein>
<gene>
    <name evidence="10" type="ORF">NECAME_00330</name>
</gene>
<dbReference type="PANTHER" id="PTHR22907:SF1">
    <property type="entry name" value="ZP DOMAIN-CONTAINING PROTEIN"/>
    <property type="match status" value="1"/>
</dbReference>
<evidence type="ECO:0000256" key="6">
    <source>
        <dbReference type="ARBA" id="ARBA00022989"/>
    </source>
</evidence>
<comment type="subcellular location">
    <subcellularLocation>
        <location evidence="1">Cell membrane</location>
        <topology evidence="1">Single-pass type I membrane protein</topology>
    </subcellularLocation>
</comment>
<keyword evidence="11" id="KW-1185">Reference proteome</keyword>
<dbReference type="AlphaFoldDB" id="W2TD66"/>
<dbReference type="SMART" id="SM00241">
    <property type="entry name" value="ZP"/>
    <property type="match status" value="1"/>
</dbReference>
<evidence type="ECO:0000259" key="9">
    <source>
        <dbReference type="PROSITE" id="PS51034"/>
    </source>
</evidence>
<dbReference type="Pfam" id="PF25057">
    <property type="entry name" value="CUT_N"/>
    <property type="match status" value="1"/>
</dbReference>
<feature type="compositionally biased region" description="Basic and acidic residues" evidence="8">
    <location>
        <begin position="252"/>
        <end position="278"/>
    </location>
</feature>